<reference evidence="9 10" key="1">
    <citation type="submission" date="2019-02" db="EMBL/GenBank/DDBJ databases">
        <title>Deep-cultivation of Planctomycetes and their phenomic and genomic characterization uncovers novel biology.</title>
        <authorList>
            <person name="Wiegand S."/>
            <person name="Jogler M."/>
            <person name="Boedeker C."/>
            <person name="Pinto D."/>
            <person name="Vollmers J."/>
            <person name="Rivas-Marin E."/>
            <person name="Kohn T."/>
            <person name="Peeters S.H."/>
            <person name="Heuer A."/>
            <person name="Rast P."/>
            <person name="Oberbeckmann S."/>
            <person name="Bunk B."/>
            <person name="Jeske O."/>
            <person name="Meyerdierks A."/>
            <person name="Storesund J.E."/>
            <person name="Kallscheuer N."/>
            <person name="Luecker S."/>
            <person name="Lage O.M."/>
            <person name="Pohl T."/>
            <person name="Merkel B.J."/>
            <person name="Hornburger P."/>
            <person name="Mueller R.-W."/>
            <person name="Bruemmer F."/>
            <person name="Labrenz M."/>
            <person name="Spormann A.M."/>
            <person name="Op den Camp H."/>
            <person name="Overmann J."/>
            <person name="Amann R."/>
            <person name="Jetten M.S.M."/>
            <person name="Mascher T."/>
            <person name="Medema M.H."/>
            <person name="Devos D.P."/>
            <person name="Kaster A.-K."/>
            <person name="Ovreas L."/>
            <person name="Rohde M."/>
            <person name="Galperin M.Y."/>
            <person name="Jogler C."/>
        </authorList>
    </citation>
    <scope>NUCLEOTIDE SEQUENCE [LARGE SCALE GENOMIC DNA]</scope>
    <source>
        <strain evidence="9 10">Mal48</strain>
    </source>
</reference>
<dbReference type="PRINTS" id="PR00062">
    <property type="entry name" value="RIBOSOMALL20"/>
</dbReference>
<keyword evidence="5 7" id="KW-0687">Ribonucleoprotein</keyword>
<organism evidence="9 10">
    <name type="scientific">Thalassoglobus polymorphus</name>
    <dbReference type="NCBI Taxonomy" id="2527994"/>
    <lineage>
        <taxon>Bacteria</taxon>
        <taxon>Pseudomonadati</taxon>
        <taxon>Planctomycetota</taxon>
        <taxon>Planctomycetia</taxon>
        <taxon>Planctomycetales</taxon>
        <taxon>Planctomycetaceae</taxon>
        <taxon>Thalassoglobus</taxon>
    </lineage>
</organism>
<dbReference type="Gene3D" id="6.10.160.10">
    <property type="match status" value="1"/>
</dbReference>
<evidence type="ECO:0000256" key="6">
    <source>
        <dbReference type="ARBA" id="ARBA00035172"/>
    </source>
</evidence>
<evidence type="ECO:0000313" key="10">
    <source>
        <dbReference type="Proteomes" id="UP000315724"/>
    </source>
</evidence>
<accession>A0A517QI63</accession>
<dbReference type="KEGG" id="tpol:Mal48_05590"/>
<dbReference type="Gene3D" id="1.10.1900.20">
    <property type="entry name" value="Ribosomal protein L20"/>
    <property type="match status" value="1"/>
</dbReference>
<evidence type="ECO:0000313" key="9">
    <source>
        <dbReference type="EMBL" id="QDT31326.1"/>
    </source>
</evidence>
<dbReference type="GO" id="GO:1990904">
    <property type="term" value="C:ribonucleoprotein complex"/>
    <property type="evidence" value="ECO:0007669"/>
    <property type="project" value="UniProtKB-KW"/>
</dbReference>
<dbReference type="CDD" id="cd07026">
    <property type="entry name" value="Ribosomal_L20"/>
    <property type="match status" value="1"/>
</dbReference>
<proteinExistence type="inferred from homology"/>
<dbReference type="EMBL" id="CP036267">
    <property type="protein sequence ID" value="QDT31326.1"/>
    <property type="molecule type" value="Genomic_DNA"/>
</dbReference>
<keyword evidence="10" id="KW-1185">Reference proteome</keyword>
<evidence type="ECO:0000256" key="5">
    <source>
        <dbReference type="ARBA" id="ARBA00023274"/>
    </source>
</evidence>
<evidence type="ECO:0000256" key="4">
    <source>
        <dbReference type="ARBA" id="ARBA00022980"/>
    </source>
</evidence>
<comment type="function">
    <text evidence="7 8">Binds directly to 23S ribosomal RNA and is necessary for the in vitro assembly process of the 50S ribosomal subunit. It is not involved in the protein synthesizing functions of that subunit.</text>
</comment>
<keyword evidence="4 7" id="KW-0689">Ribosomal protein</keyword>
<dbReference type="GO" id="GO:0005840">
    <property type="term" value="C:ribosome"/>
    <property type="evidence" value="ECO:0007669"/>
    <property type="project" value="UniProtKB-KW"/>
</dbReference>
<dbReference type="GO" id="GO:0000027">
    <property type="term" value="P:ribosomal large subunit assembly"/>
    <property type="evidence" value="ECO:0007669"/>
    <property type="project" value="UniProtKB-UniRule"/>
</dbReference>
<evidence type="ECO:0000256" key="8">
    <source>
        <dbReference type="RuleBase" id="RU000560"/>
    </source>
</evidence>
<dbReference type="NCBIfam" id="TIGR01032">
    <property type="entry name" value="rplT_bact"/>
    <property type="match status" value="1"/>
</dbReference>
<dbReference type="SUPFAM" id="SSF74731">
    <property type="entry name" value="Ribosomal protein L20"/>
    <property type="match status" value="1"/>
</dbReference>
<dbReference type="InterPro" id="IPR005813">
    <property type="entry name" value="Ribosomal_bL20"/>
</dbReference>
<gene>
    <name evidence="7 9" type="primary">rplT</name>
    <name evidence="9" type="ORF">Mal48_05590</name>
</gene>
<dbReference type="GO" id="GO:0019843">
    <property type="term" value="F:rRNA binding"/>
    <property type="evidence" value="ECO:0007669"/>
    <property type="project" value="UniProtKB-UniRule"/>
</dbReference>
<dbReference type="RefSeq" id="WP_145195815.1">
    <property type="nucleotide sequence ID" value="NZ_CP036267.1"/>
</dbReference>
<protein>
    <recommendedName>
        <fullName evidence="6 7">Large ribosomal subunit protein bL20</fullName>
    </recommendedName>
</protein>
<dbReference type="GO" id="GO:0006412">
    <property type="term" value="P:translation"/>
    <property type="evidence" value="ECO:0007669"/>
    <property type="project" value="InterPro"/>
</dbReference>
<dbReference type="OrthoDB" id="9808966at2"/>
<name>A0A517QI63_9PLAN</name>
<keyword evidence="2 7" id="KW-0699">rRNA-binding</keyword>
<dbReference type="InterPro" id="IPR035566">
    <property type="entry name" value="Ribosomal_protein_bL20_C"/>
</dbReference>
<dbReference type="Proteomes" id="UP000315724">
    <property type="component" value="Chromosome"/>
</dbReference>
<dbReference type="GO" id="GO:0003735">
    <property type="term" value="F:structural constituent of ribosome"/>
    <property type="evidence" value="ECO:0007669"/>
    <property type="project" value="InterPro"/>
</dbReference>
<evidence type="ECO:0000256" key="1">
    <source>
        <dbReference type="ARBA" id="ARBA00007698"/>
    </source>
</evidence>
<comment type="similarity">
    <text evidence="1 7 8">Belongs to the bacterial ribosomal protein bL20 family.</text>
</comment>
<evidence type="ECO:0000256" key="2">
    <source>
        <dbReference type="ARBA" id="ARBA00022730"/>
    </source>
</evidence>
<dbReference type="Pfam" id="PF00453">
    <property type="entry name" value="Ribosomal_L20"/>
    <property type="match status" value="1"/>
</dbReference>
<evidence type="ECO:0000256" key="3">
    <source>
        <dbReference type="ARBA" id="ARBA00022884"/>
    </source>
</evidence>
<dbReference type="AlphaFoldDB" id="A0A517QI63"/>
<dbReference type="PANTHER" id="PTHR10986">
    <property type="entry name" value="39S RIBOSOMAL PROTEIN L20"/>
    <property type="match status" value="1"/>
</dbReference>
<sequence>MRVTYGKARRRKKKRLFKEARGNVGGRSRLWRTVQETILRSRAYAYRDRRVRKRDFRSLWITRITAASRARGMRYSELVFGLRLAGIEVNRKMLSEIAIHNPEIFDEIVAAAQTAISNK</sequence>
<dbReference type="FunFam" id="1.10.1900.20:FF:000001">
    <property type="entry name" value="50S ribosomal protein L20"/>
    <property type="match status" value="1"/>
</dbReference>
<evidence type="ECO:0000256" key="7">
    <source>
        <dbReference type="HAMAP-Rule" id="MF_00382"/>
    </source>
</evidence>
<dbReference type="HAMAP" id="MF_00382">
    <property type="entry name" value="Ribosomal_bL20"/>
    <property type="match status" value="1"/>
</dbReference>
<keyword evidence="3 7" id="KW-0694">RNA-binding</keyword>